<dbReference type="InterPro" id="IPR011650">
    <property type="entry name" value="Peptidase_M20_dimer"/>
</dbReference>
<sequence length="390" mass="41857">MPGARVPDVTGMIAELVALPSVSSVEPSFDQGNRAVVERLAEWLEALGFACDLRPLPGRPEKANLIATLGKGDGGLVLSGHTDTVPYDDGLWSSDPFRLAERDGRLYGLGTCDMKAFLALAIEAARDLRAGDLRQPLILLATADEESGMDGVKALVEAGHRLGRHAVIGEPTNLAPIRLHKGVMMESVRLVGRSGHSSNPALGVSALDAMAKVLPELIRWRGELAERYRDARFEVPYPTLNLGCIHGGDNPNRICPSSELHLDLRPLPGMSNEELRAELGDRLRHLLEDFPGRLELRSLFPGQPALETDAGAEIVRAAGALTGAEPGSVAFGTEGPWLQQLGMDVVVLGPGDIAQAHQPDEFLALDRLQPTVDLLRGFIRRFCLEPAGAA</sequence>
<evidence type="ECO:0000256" key="4">
    <source>
        <dbReference type="ARBA" id="ARBA00022490"/>
    </source>
</evidence>
<dbReference type="GO" id="GO:0005737">
    <property type="term" value="C:cytoplasm"/>
    <property type="evidence" value="ECO:0007669"/>
    <property type="project" value="UniProtKB-SubCell"/>
</dbReference>
<dbReference type="PROSITE" id="PS00759">
    <property type="entry name" value="ARGE_DAPE_CPG2_2"/>
    <property type="match status" value="1"/>
</dbReference>
<name>A0A2U2N1N8_9GAMM</name>
<dbReference type="Pfam" id="PF01546">
    <property type="entry name" value="Peptidase_M20"/>
    <property type="match status" value="1"/>
</dbReference>
<feature type="domain" description="Peptidase M20 dimerisation" evidence="11">
    <location>
        <begin position="180"/>
        <end position="288"/>
    </location>
</feature>
<dbReference type="EMBL" id="QFFI01000014">
    <property type="protein sequence ID" value="PWG62977.1"/>
    <property type="molecule type" value="Genomic_DNA"/>
</dbReference>
<dbReference type="InterPro" id="IPR050072">
    <property type="entry name" value="Peptidase_M20A"/>
</dbReference>
<evidence type="ECO:0000256" key="9">
    <source>
        <dbReference type="ARBA" id="ARBA00022833"/>
    </source>
</evidence>
<dbReference type="GO" id="GO:0006526">
    <property type="term" value="P:L-arginine biosynthetic process"/>
    <property type="evidence" value="ECO:0007669"/>
    <property type="project" value="UniProtKB-KW"/>
</dbReference>
<evidence type="ECO:0000256" key="2">
    <source>
        <dbReference type="ARBA" id="ARBA00004496"/>
    </source>
</evidence>
<keyword evidence="4" id="KW-0963">Cytoplasm</keyword>
<keyword evidence="7" id="KW-0479">Metal-binding</keyword>
<dbReference type="PANTHER" id="PTHR43808">
    <property type="entry name" value="ACETYLORNITHINE DEACETYLASE"/>
    <property type="match status" value="1"/>
</dbReference>
<gene>
    <name evidence="12" type="ORF">DEM34_10295</name>
</gene>
<keyword evidence="10" id="KW-0170">Cobalt</keyword>
<dbReference type="CDD" id="cd03894">
    <property type="entry name" value="M20_ArgE"/>
    <property type="match status" value="1"/>
</dbReference>
<keyword evidence="8" id="KW-0378">Hydrolase</keyword>
<dbReference type="NCBIfam" id="TIGR01892">
    <property type="entry name" value="AcOrn-deacetyl"/>
    <property type="match status" value="1"/>
</dbReference>
<keyword evidence="9" id="KW-0862">Zinc</keyword>
<dbReference type="SUPFAM" id="SSF55031">
    <property type="entry name" value="Bacterial exopeptidase dimerisation domain"/>
    <property type="match status" value="1"/>
</dbReference>
<dbReference type="InterPro" id="IPR010169">
    <property type="entry name" value="AcOrn-deacetyl"/>
</dbReference>
<dbReference type="PANTHER" id="PTHR43808:SF1">
    <property type="entry name" value="ACETYLORNITHINE DEACETYLASE"/>
    <property type="match status" value="1"/>
</dbReference>
<dbReference type="Pfam" id="PF07687">
    <property type="entry name" value="M20_dimer"/>
    <property type="match status" value="1"/>
</dbReference>
<comment type="caution">
    <text evidence="12">The sequence shown here is derived from an EMBL/GenBank/DDBJ whole genome shotgun (WGS) entry which is preliminary data.</text>
</comment>
<comment type="cofactor">
    <cofactor evidence="1">
        <name>Zn(2+)</name>
        <dbReference type="ChEBI" id="CHEBI:29105"/>
    </cofactor>
</comment>
<keyword evidence="5" id="KW-0055">Arginine biosynthesis</keyword>
<dbReference type="NCBIfam" id="NF003474">
    <property type="entry name" value="PRK05111.1"/>
    <property type="match status" value="1"/>
</dbReference>
<accession>A0A2U2N1N8</accession>
<evidence type="ECO:0000259" key="11">
    <source>
        <dbReference type="Pfam" id="PF07687"/>
    </source>
</evidence>
<evidence type="ECO:0000256" key="5">
    <source>
        <dbReference type="ARBA" id="ARBA00022571"/>
    </source>
</evidence>
<dbReference type="Proteomes" id="UP000245474">
    <property type="component" value="Unassembled WGS sequence"/>
</dbReference>
<dbReference type="GO" id="GO:0008777">
    <property type="term" value="F:acetylornithine deacetylase activity"/>
    <property type="evidence" value="ECO:0007669"/>
    <property type="project" value="TreeGrafter"/>
</dbReference>
<evidence type="ECO:0000313" key="12">
    <source>
        <dbReference type="EMBL" id="PWG62977.1"/>
    </source>
</evidence>
<dbReference type="InterPro" id="IPR001261">
    <property type="entry name" value="ArgE/DapE_CS"/>
</dbReference>
<evidence type="ECO:0000256" key="1">
    <source>
        <dbReference type="ARBA" id="ARBA00001947"/>
    </source>
</evidence>
<dbReference type="SUPFAM" id="SSF53187">
    <property type="entry name" value="Zn-dependent exopeptidases"/>
    <property type="match status" value="1"/>
</dbReference>
<evidence type="ECO:0000256" key="3">
    <source>
        <dbReference type="ARBA" id="ARBA00005691"/>
    </source>
</evidence>
<dbReference type="InterPro" id="IPR036264">
    <property type="entry name" value="Bact_exopeptidase_dim_dom"/>
</dbReference>
<evidence type="ECO:0000256" key="8">
    <source>
        <dbReference type="ARBA" id="ARBA00022801"/>
    </source>
</evidence>
<dbReference type="GO" id="GO:0046872">
    <property type="term" value="F:metal ion binding"/>
    <property type="evidence" value="ECO:0007669"/>
    <property type="project" value="UniProtKB-KW"/>
</dbReference>
<dbReference type="Gene3D" id="3.40.630.10">
    <property type="entry name" value="Zn peptidases"/>
    <property type="match status" value="1"/>
</dbReference>
<organism evidence="12 13">
    <name type="scientific">Sediminicurvatus halobius</name>
    <dbReference type="NCBI Taxonomy" id="2182432"/>
    <lineage>
        <taxon>Bacteria</taxon>
        <taxon>Pseudomonadati</taxon>
        <taxon>Pseudomonadota</taxon>
        <taxon>Gammaproteobacteria</taxon>
        <taxon>Chromatiales</taxon>
        <taxon>Ectothiorhodospiraceae</taxon>
        <taxon>Sediminicurvatus</taxon>
    </lineage>
</organism>
<keyword evidence="13" id="KW-1185">Reference proteome</keyword>
<protein>
    <submittedName>
        <fullName evidence="12">Acetylornithine deacetylase</fullName>
    </submittedName>
</protein>
<keyword evidence="6" id="KW-0028">Amino-acid biosynthesis</keyword>
<comment type="subcellular location">
    <subcellularLocation>
        <location evidence="2">Cytoplasm</location>
    </subcellularLocation>
</comment>
<evidence type="ECO:0000256" key="7">
    <source>
        <dbReference type="ARBA" id="ARBA00022723"/>
    </source>
</evidence>
<dbReference type="InterPro" id="IPR002933">
    <property type="entry name" value="Peptidase_M20"/>
</dbReference>
<comment type="similarity">
    <text evidence="3">Belongs to the peptidase M20A family. ArgE subfamily.</text>
</comment>
<dbReference type="AlphaFoldDB" id="A0A2U2N1N8"/>
<dbReference type="FunFam" id="3.30.70.360:FF:000003">
    <property type="entry name" value="Acetylornithine deacetylase"/>
    <property type="match status" value="1"/>
</dbReference>
<dbReference type="OrthoDB" id="3665926at2"/>
<evidence type="ECO:0000256" key="10">
    <source>
        <dbReference type="ARBA" id="ARBA00023285"/>
    </source>
</evidence>
<dbReference type="Gene3D" id="3.30.70.360">
    <property type="match status" value="1"/>
</dbReference>
<proteinExistence type="inferred from homology"/>
<evidence type="ECO:0000313" key="13">
    <source>
        <dbReference type="Proteomes" id="UP000245474"/>
    </source>
</evidence>
<evidence type="ECO:0000256" key="6">
    <source>
        <dbReference type="ARBA" id="ARBA00022605"/>
    </source>
</evidence>
<reference evidence="12 13" key="1">
    <citation type="submission" date="2018-05" db="EMBL/GenBank/DDBJ databases">
        <title>Spiribacter halobius sp. nov., a moderately halophilic bacterium isolated from marine solar saltern.</title>
        <authorList>
            <person name="Zheng W.-S."/>
            <person name="Lu D.-C."/>
            <person name="Du Z.-J."/>
        </authorList>
    </citation>
    <scope>NUCLEOTIDE SEQUENCE [LARGE SCALE GENOMIC DNA]</scope>
    <source>
        <strain evidence="12 13">E85</strain>
    </source>
</reference>
<dbReference type="RefSeq" id="WP_109678726.1">
    <property type="nucleotide sequence ID" value="NZ_CP086615.1"/>
</dbReference>